<accession>A0A0L0FDQ6</accession>
<feature type="compositionally biased region" description="Basic residues" evidence="1">
    <location>
        <begin position="328"/>
        <end position="343"/>
    </location>
</feature>
<dbReference type="OrthoDB" id="101988at2759"/>
<feature type="region of interest" description="Disordered" evidence="1">
    <location>
        <begin position="321"/>
        <end position="353"/>
    </location>
</feature>
<evidence type="ECO:0000313" key="2">
    <source>
        <dbReference type="EMBL" id="KNC74193.1"/>
    </source>
</evidence>
<keyword evidence="3" id="KW-1185">Reference proteome</keyword>
<dbReference type="GeneID" id="25913757"/>
<dbReference type="RefSeq" id="XP_014148095.1">
    <property type="nucleotide sequence ID" value="XM_014292620.1"/>
</dbReference>
<dbReference type="AlphaFoldDB" id="A0A0L0FDQ6"/>
<evidence type="ECO:0000256" key="1">
    <source>
        <dbReference type="SAM" id="MobiDB-lite"/>
    </source>
</evidence>
<organism evidence="2 3">
    <name type="scientific">Sphaeroforma arctica JP610</name>
    <dbReference type="NCBI Taxonomy" id="667725"/>
    <lineage>
        <taxon>Eukaryota</taxon>
        <taxon>Ichthyosporea</taxon>
        <taxon>Ichthyophonida</taxon>
        <taxon>Sphaeroforma</taxon>
    </lineage>
</organism>
<dbReference type="EMBL" id="KQ244664">
    <property type="protein sequence ID" value="KNC74193.1"/>
    <property type="molecule type" value="Genomic_DNA"/>
</dbReference>
<gene>
    <name evidence="2" type="ORF">SARC_13253</name>
</gene>
<name>A0A0L0FDQ6_9EUKA</name>
<dbReference type="Proteomes" id="UP000054560">
    <property type="component" value="Unassembled WGS sequence"/>
</dbReference>
<protein>
    <submittedName>
        <fullName evidence="2">Uncharacterized protein</fullName>
    </submittedName>
</protein>
<proteinExistence type="predicted"/>
<evidence type="ECO:0000313" key="3">
    <source>
        <dbReference type="Proteomes" id="UP000054560"/>
    </source>
</evidence>
<sequence>MNTARKYVQSTSQFVCDSKALVGQRLGDTLAPSQSKLKRHANKNYKDFLQYWQPDHDWDTYENQMNIPHETTIQILPQDIFKYGRENPGPDDHPTLRRESGLGFLKKSISYYMPLIANDWDPVDMKGNPTRSKDVNDLLKTIKRAELRGEGKADAAKRLIEYDEFRQILAINLENKNFHNSVDDVTNIKFEDLMPNDDNPEQLFVTLVHSKNLREKGQVATQVKLGSMNSYFCALSALAAHLVERMLERTNTHQLDLGNMWTLNGTVGWDDMLNPDVAMRVIAKIVRLDNFVAKGKVDEIGTHSLRRCSCIYAQRRGRSKDDAEGRGRWSRTRTKGQRKKKSNRPVDRYSSPLIPYPDAKVSEALCGPRGACNYRINSSKL</sequence>
<reference evidence="2 3" key="1">
    <citation type="submission" date="2011-02" db="EMBL/GenBank/DDBJ databases">
        <title>The Genome Sequence of Sphaeroforma arctica JP610.</title>
        <authorList>
            <consortium name="The Broad Institute Genome Sequencing Platform"/>
            <person name="Russ C."/>
            <person name="Cuomo C."/>
            <person name="Young S.K."/>
            <person name="Zeng Q."/>
            <person name="Gargeya S."/>
            <person name="Alvarado L."/>
            <person name="Berlin A."/>
            <person name="Chapman S.B."/>
            <person name="Chen Z."/>
            <person name="Freedman E."/>
            <person name="Gellesch M."/>
            <person name="Goldberg J."/>
            <person name="Griggs A."/>
            <person name="Gujja S."/>
            <person name="Heilman E."/>
            <person name="Heiman D."/>
            <person name="Howarth C."/>
            <person name="Mehta T."/>
            <person name="Neiman D."/>
            <person name="Pearson M."/>
            <person name="Roberts A."/>
            <person name="Saif S."/>
            <person name="Shea T."/>
            <person name="Shenoy N."/>
            <person name="Sisk P."/>
            <person name="Stolte C."/>
            <person name="Sykes S."/>
            <person name="White J."/>
            <person name="Yandava C."/>
            <person name="Burger G."/>
            <person name="Gray M.W."/>
            <person name="Holland P.W.H."/>
            <person name="King N."/>
            <person name="Lang F.B.F."/>
            <person name="Roger A.J."/>
            <person name="Ruiz-Trillo I."/>
            <person name="Haas B."/>
            <person name="Nusbaum C."/>
            <person name="Birren B."/>
        </authorList>
    </citation>
    <scope>NUCLEOTIDE SEQUENCE [LARGE SCALE GENOMIC DNA]</scope>
    <source>
        <strain evidence="2 3">JP610</strain>
    </source>
</reference>